<protein>
    <recommendedName>
        <fullName evidence="2">LYR motif-containing protein Cup1-like N-terminal domain-containing protein</fullName>
    </recommendedName>
</protein>
<organism evidence="4">
    <name type="scientific">Micromonas pusilla (strain CCMP1545)</name>
    <name type="common">Picoplanktonic green alga</name>
    <dbReference type="NCBI Taxonomy" id="564608"/>
    <lineage>
        <taxon>Eukaryota</taxon>
        <taxon>Viridiplantae</taxon>
        <taxon>Chlorophyta</taxon>
        <taxon>Mamiellophyceae</taxon>
        <taxon>Mamiellales</taxon>
        <taxon>Mamiellaceae</taxon>
        <taxon>Micromonas</taxon>
    </lineage>
</organism>
<reference evidence="3 4" key="1">
    <citation type="journal article" date="2009" name="Science">
        <title>Green evolution and dynamic adaptations revealed by genomes of the marine picoeukaryotes Micromonas.</title>
        <authorList>
            <person name="Worden A.Z."/>
            <person name="Lee J.H."/>
            <person name="Mock T."/>
            <person name="Rouze P."/>
            <person name="Simmons M.P."/>
            <person name="Aerts A.L."/>
            <person name="Allen A.E."/>
            <person name="Cuvelier M.L."/>
            <person name="Derelle E."/>
            <person name="Everett M.V."/>
            <person name="Foulon E."/>
            <person name="Grimwood J."/>
            <person name="Gundlach H."/>
            <person name="Henrissat B."/>
            <person name="Napoli C."/>
            <person name="McDonald S.M."/>
            <person name="Parker M.S."/>
            <person name="Rombauts S."/>
            <person name="Salamov A."/>
            <person name="Von Dassow P."/>
            <person name="Badger J.H."/>
            <person name="Coutinho P.M."/>
            <person name="Demir E."/>
            <person name="Dubchak I."/>
            <person name="Gentemann C."/>
            <person name="Eikrem W."/>
            <person name="Gready J.E."/>
            <person name="John U."/>
            <person name="Lanier W."/>
            <person name="Lindquist E.A."/>
            <person name="Lucas S."/>
            <person name="Mayer K.F."/>
            <person name="Moreau H."/>
            <person name="Not F."/>
            <person name="Otillar R."/>
            <person name="Panaud O."/>
            <person name="Pangilinan J."/>
            <person name="Paulsen I."/>
            <person name="Piegu B."/>
            <person name="Poliakov A."/>
            <person name="Robbens S."/>
            <person name="Schmutz J."/>
            <person name="Toulza E."/>
            <person name="Wyss T."/>
            <person name="Zelensky A."/>
            <person name="Zhou K."/>
            <person name="Armbrust E.V."/>
            <person name="Bhattacharya D."/>
            <person name="Goodenough U.W."/>
            <person name="Van de Peer Y."/>
            <person name="Grigoriev I.V."/>
        </authorList>
    </citation>
    <scope>NUCLEOTIDE SEQUENCE [LARGE SCALE GENOMIC DNA]</scope>
    <source>
        <strain evidence="3 4">CCMP1545</strain>
    </source>
</reference>
<proteinExistence type="predicted"/>
<evidence type="ECO:0000313" key="3">
    <source>
        <dbReference type="EMBL" id="EEH52794.1"/>
    </source>
</evidence>
<dbReference type="CDD" id="cd20273">
    <property type="entry name" value="Complex1_LYR_unchar"/>
    <property type="match status" value="1"/>
</dbReference>
<dbReference type="InterPro" id="IPR046896">
    <property type="entry name" value="Cup1-like_N"/>
</dbReference>
<dbReference type="AlphaFoldDB" id="C1N4U8"/>
<feature type="compositionally biased region" description="Low complexity" evidence="1">
    <location>
        <begin position="211"/>
        <end position="222"/>
    </location>
</feature>
<accession>C1N4U8</accession>
<evidence type="ECO:0000256" key="1">
    <source>
        <dbReference type="SAM" id="MobiDB-lite"/>
    </source>
</evidence>
<dbReference type="OMA" id="HVIELAY"/>
<dbReference type="Pfam" id="PF20263">
    <property type="entry name" value="LYRM2-like"/>
    <property type="match status" value="1"/>
</dbReference>
<dbReference type="KEGG" id="mpp:MICPUCDRAFT_52687"/>
<dbReference type="GeneID" id="9688499"/>
<gene>
    <name evidence="3" type="ORF">MICPUCDRAFT_52687</name>
</gene>
<dbReference type="OrthoDB" id="10487804at2759"/>
<feature type="region of interest" description="Disordered" evidence="1">
    <location>
        <begin position="103"/>
        <end position="123"/>
    </location>
</feature>
<keyword evidence="4" id="KW-1185">Reference proteome</keyword>
<feature type="domain" description="LYR motif-containing protein Cup1-like N-terminal" evidence="2">
    <location>
        <begin position="14"/>
        <end position="94"/>
    </location>
</feature>
<name>C1N4U8_MICPC</name>
<evidence type="ECO:0000313" key="4">
    <source>
        <dbReference type="Proteomes" id="UP000001876"/>
    </source>
</evidence>
<feature type="region of interest" description="Disordered" evidence="1">
    <location>
        <begin position="174"/>
        <end position="255"/>
    </location>
</feature>
<dbReference type="EMBL" id="GG663747">
    <property type="protein sequence ID" value="EEH52794.1"/>
    <property type="molecule type" value="Genomic_DNA"/>
</dbReference>
<dbReference type="RefSeq" id="XP_003062855.1">
    <property type="nucleotide sequence ID" value="XM_003062809.1"/>
</dbReference>
<dbReference type="Proteomes" id="UP000001876">
    <property type="component" value="Unassembled WGS sequence"/>
</dbReference>
<evidence type="ECO:0000259" key="2">
    <source>
        <dbReference type="Pfam" id="PF20263"/>
    </source>
</evidence>
<feature type="region of interest" description="Disordered" evidence="1">
    <location>
        <begin position="312"/>
        <end position="332"/>
    </location>
</feature>
<sequence length="385" mass="41982">MHKHLARGSEAITLYRRFIELARMFPDPCGRHYLFNRVAHVFRRHRGETSPDAVGKHLSAGRQYVRKLRRALTNKEDYEYVLRHSYGVTGRFKHLLHRAEIEARSPPKTSRLPTTLPPLPGPAKERFTLAELNRILAEEEDGVAPSPEIANSVKTQLAVLRALVPRAWARRAKFQPEGGNAGGGISGWFERATGGDAGPGSERDASGGGESSSSAGGVVLSSATAPRPWEIEGEDDVEIGGAAEGGEEGGRRGRSPVAYFDGDSVSDWEVNHLALITTTFTPDIKRRVDEGVGMIRSWKRFYKLTLSGGGGVKKRIKPAKKPPAGEEERTPRTVTFAPKKKLRISGIPASWSDAANDDDDAEDASSKRVVLTFGDAVVDEIETGV</sequence>